<dbReference type="EMBL" id="VSSQ01057950">
    <property type="protein sequence ID" value="MPN11709.1"/>
    <property type="molecule type" value="Genomic_DNA"/>
</dbReference>
<dbReference type="AlphaFoldDB" id="A0A645FED8"/>
<evidence type="ECO:0000313" key="1">
    <source>
        <dbReference type="EMBL" id="MPN11709.1"/>
    </source>
</evidence>
<proteinExistence type="predicted"/>
<protein>
    <submittedName>
        <fullName evidence="1">Uncharacterized protein</fullName>
    </submittedName>
</protein>
<gene>
    <name evidence="1" type="ORF">SDC9_159016</name>
</gene>
<sequence length="83" mass="9440">MKGIPGAVQALVVIGSPLLDLAKFGDRVQQVIRVIRVRTHFIKFFGVQCGILFQNCIVDRQLSQIVQITRNQHFFAFICRKPT</sequence>
<organism evidence="1">
    <name type="scientific">bioreactor metagenome</name>
    <dbReference type="NCBI Taxonomy" id="1076179"/>
    <lineage>
        <taxon>unclassified sequences</taxon>
        <taxon>metagenomes</taxon>
        <taxon>ecological metagenomes</taxon>
    </lineage>
</organism>
<name>A0A645FED8_9ZZZZ</name>
<comment type="caution">
    <text evidence="1">The sequence shown here is derived from an EMBL/GenBank/DDBJ whole genome shotgun (WGS) entry which is preliminary data.</text>
</comment>
<reference evidence="1" key="1">
    <citation type="submission" date="2019-08" db="EMBL/GenBank/DDBJ databases">
        <authorList>
            <person name="Kucharzyk K."/>
            <person name="Murdoch R.W."/>
            <person name="Higgins S."/>
            <person name="Loffler F."/>
        </authorList>
    </citation>
    <scope>NUCLEOTIDE SEQUENCE</scope>
</reference>
<accession>A0A645FED8</accession>